<keyword evidence="2" id="KW-1185">Reference proteome</keyword>
<gene>
    <name evidence="1" type="ORF">BED47_20330</name>
</gene>
<name>A0ABX2ZRD9_9BACI</name>
<proteinExistence type="predicted"/>
<sequence>MRIDIYFHDYKDKSESNRTMEVLQLYLNKHVIMKNYSSVYNSISFKFLNNPPKKREAKVLMPYGVHPEVEILSHFEDNRKLSVEVFHLALGLLKEAIPLIPYAPTKKEFDFDVEGLLKDIITAIKDAPNSKQELKFLDDNKKQFTLQNRLNHKLRIIQNFKENPRPLDTRIIGVRISSNFQFDDDDDEDVYFYQNMYATIFSDVLYWFDIRLPGYKEIYIELVDSIEEAIDICTSKDDCFQYTHAILDYTTFKEASQEMKEQFFLNSIIEGLRYITDFDHLEINKIEGAIEYIQKHKLKTPLTYGIKENDEYKVTIHYIVTRETIIRNYVKAIYNIHIFQKATGIESVNHLGIFETFNVPYILGSIILTKKQVTIKGRKGLRAEVYRSSEKAPIEFEFEFQKLFLTNEKGDTVG</sequence>
<organism evidence="1 2">
    <name type="scientific">Gottfriedia luciferensis</name>
    <dbReference type="NCBI Taxonomy" id="178774"/>
    <lineage>
        <taxon>Bacteria</taxon>
        <taxon>Bacillati</taxon>
        <taxon>Bacillota</taxon>
        <taxon>Bacilli</taxon>
        <taxon>Bacillales</taxon>
        <taxon>Bacillaceae</taxon>
        <taxon>Gottfriedia</taxon>
    </lineage>
</organism>
<protein>
    <submittedName>
        <fullName evidence="1">Uncharacterized protein</fullName>
    </submittedName>
</protein>
<comment type="caution">
    <text evidence="1">The sequence shown here is derived from an EMBL/GenBank/DDBJ whole genome shotgun (WGS) entry which is preliminary data.</text>
</comment>
<evidence type="ECO:0000313" key="2">
    <source>
        <dbReference type="Proteomes" id="UP000094580"/>
    </source>
</evidence>
<accession>A0ABX2ZRD9</accession>
<evidence type="ECO:0000313" key="1">
    <source>
        <dbReference type="EMBL" id="ODG92326.1"/>
    </source>
</evidence>
<dbReference type="EMBL" id="MDKC01000009">
    <property type="protein sequence ID" value="ODG92326.1"/>
    <property type="molecule type" value="Genomic_DNA"/>
</dbReference>
<reference evidence="1 2" key="1">
    <citation type="submission" date="2016-07" db="EMBL/GenBank/DDBJ databases">
        <authorList>
            <person name="Townsley L."/>
            <person name="Shank E.A."/>
        </authorList>
    </citation>
    <scope>NUCLEOTIDE SEQUENCE [LARGE SCALE GENOMIC DNA]</scope>
    <source>
        <strain evidence="1 2">CH01</strain>
    </source>
</reference>
<dbReference type="Proteomes" id="UP000094580">
    <property type="component" value="Unassembled WGS sequence"/>
</dbReference>
<dbReference type="RefSeq" id="WP_069033418.1">
    <property type="nucleotide sequence ID" value="NZ_MDKC01000009.1"/>
</dbReference>